<dbReference type="InterPro" id="IPR008928">
    <property type="entry name" value="6-hairpin_glycosidase_sf"/>
</dbReference>
<dbReference type="Proteomes" id="UP000565468">
    <property type="component" value="Unassembled WGS sequence"/>
</dbReference>
<dbReference type="Pfam" id="PF18961">
    <property type="entry name" value="DUF5703_N"/>
    <property type="match status" value="1"/>
</dbReference>
<gene>
    <name evidence="2" type="ORF">HII30_04050</name>
</gene>
<feature type="domain" description="DUF5703" evidence="1">
    <location>
        <begin position="10"/>
        <end position="289"/>
    </location>
</feature>
<sequence>MDITKYNVRWDSQSRNSGESMPCGGFDTGANVWVENNEVLLYIDRSGSFDENNQMLKMGRFRIRFDDNPFEELFVQELMLQEGRIRIEGKRFELNIWFDTSRPVCHVEMESESRLGITVQYENWRFKERALPPNERMAAASYVAYPGEVITYPDQVAFEEQSLTFYHQNRNDKLLFDFLVNLQHLNGIKDQLMNPQQNLIFGGRLFGDTLKYKERTLGSYAGVDYEGYAYTSVPDEKHHFMIAFHTEQTPSVEEWKSRLEDLSREAEQDISASERSRAWWDAFWNRSFIDIEPYADEQNTGFQLARNYALFRYMLGCNAYGAYPTKFNGGLFIADPAYSVGPEHEGKTPDFRAWGGGSFTAQNQRLVYWPMLKSGDFDMMAPQFEFYRRLLHNAELRTLEYWGHRGCSFTEQVENMGLPIGWNWGFQETEDLQHLRPKNFDRTEMRSAWIRYEYITQVEFAFMIIQYYRYTGNDIGKYIPFIESCVTFFFEHYEQIHRLNAESPYDADGKLVIFPSTALETYKDALNPTDVISGLKAILTELSRLDEYVDSKHYQELYSRVPDYKTEIHDGKERIAPAYAWTHIINCELPQLYPVFPYALEGIGRGSLDRAIHTWRTAPEEQKHHISWHQDGIFTARLGLVEEAVEINSRKLSDSGRRFPAFWGPGHDWVPDHNWGGSGMIGLQDMLVQQKDHVIYVFPAWPKTWNVSFKLHLSGKTIIEASLVDGKADWKVHSEQYADPVVICCL</sequence>
<dbReference type="SUPFAM" id="SSF48208">
    <property type="entry name" value="Six-hairpin glycosidases"/>
    <property type="match status" value="1"/>
</dbReference>
<evidence type="ECO:0000313" key="3">
    <source>
        <dbReference type="Proteomes" id="UP000565468"/>
    </source>
</evidence>
<name>A0A848M595_PAELE</name>
<dbReference type="RefSeq" id="WP_169503747.1">
    <property type="nucleotide sequence ID" value="NZ_JABBPN010000003.1"/>
</dbReference>
<keyword evidence="3" id="KW-1185">Reference proteome</keyword>
<accession>A0A848M595</accession>
<evidence type="ECO:0000313" key="2">
    <source>
        <dbReference type="EMBL" id="NMO94963.1"/>
    </source>
</evidence>
<comment type="caution">
    <text evidence="2">The sequence shown here is derived from an EMBL/GenBank/DDBJ whole genome shotgun (WGS) entry which is preliminary data.</text>
</comment>
<proteinExistence type="predicted"/>
<dbReference type="Gene3D" id="1.50.10.10">
    <property type="match status" value="1"/>
</dbReference>
<reference evidence="2 3" key="1">
    <citation type="submission" date="2020-04" db="EMBL/GenBank/DDBJ databases">
        <title>Paenibacillus algicola sp. nov., a novel marine bacterium producing alginate lyase.</title>
        <authorList>
            <person name="Huang H."/>
        </authorList>
    </citation>
    <scope>NUCLEOTIDE SEQUENCE [LARGE SCALE GENOMIC DNA]</scope>
    <source>
        <strain evidence="2 3">L7-75</strain>
    </source>
</reference>
<evidence type="ECO:0000259" key="1">
    <source>
        <dbReference type="Pfam" id="PF18961"/>
    </source>
</evidence>
<dbReference type="AlphaFoldDB" id="A0A848M595"/>
<organism evidence="2 3">
    <name type="scientific">Paenibacillus lemnae</name>
    <dbReference type="NCBI Taxonomy" id="1330551"/>
    <lineage>
        <taxon>Bacteria</taxon>
        <taxon>Bacillati</taxon>
        <taxon>Bacillota</taxon>
        <taxon>Bacilli</taxon>
        <taxon>Bacillales</taxon>
        <taxon>Paenibacillaceae</taxon>
        <taxon>Paenibacillus</taxon>
    </lineage>
</organism>
<protein>
    <recommendedName>
        <fullName evidence="1">DUF5703 domain-containing protein</fullName>
    </recommendedName>
</protein>
<dbReference type="EMBL" id="JABBPN010000003">
    <property type="protein sequence ID" value="NMO94963.1"/>
    <property type="molecule type" value="Genomic_DNA"/>
</dbReference>
<dbReference type="InterPro" id="IPR043757">
    <property type="entry name" value="DUF5703_N"/>
</dbReference>
<dbReference type="GO" id="GO:0005975">
    <property type="term" value="P:carbohydrate metabolic process"/>
    <property type="evidence" value="ECO:0007669"/>
    <property type="project" value="InterPro"/>
</dbReference>
<dbReference type="InterPro" id="IPR012341">
    <property type="entry name" value="6hp_glycosidase-like_sf"/>
</dbReference>